<evidence type="ECO:0000313" key="2">
    <source>
        <dbReference type="EMBL" id="AWP09703.1"/>
    </source>
</evidence>
<gene>
    <name evidence="2" type="ORF">SMAX5B_014507</name>
</gene>
<organism evidence="2 3">
    <name type="scientific">Scophthalmus maximus</name>
    <name type="common">Turbot</name>
    <name type="synonym">Psetta maxima</name>
    <dbReference type="NCBI Taxonomy" id="52904"/>
    <lineage>
        <taxon>Eukaryota</taxon>
        <taxon>Metazoa</taxon>
        <taxon>Chordata</taxon>
        <taxon>Craniata</taxon>
        <taxon>Vertebrata</taxon>
        <taxon>Euteleostomi</taxon>
        <taxon>Actinopterygii</taxon>
        <taxon>Neopterygii</taxon>
        <taxon>Teleostei</taxon>
        <taxon>Neoteleostei</taxon>
        <taxon>Acanthomorphata</taxon>
        <taxon>Carangaria</taxon>
        <taxon>Pleuronectiformes</taxon>
        <taxon>Pleuronectoidei</taxon>
        <taxon>Scophthalmidae</taxon>
        <taxon>Scophthalmus</taxon>
    </lineage>
</organism>
<feature type="compositionally biased region" description="Basic and acidic residues" evidence="1">
    <location>
        <begin position="21"/>
        <end position="31"/>
    </location>
</feature>
<reference evidence="2 3" key="1">
    <citation type="submission" date="2017-12" db="EMBL/GenBank/DDBJ databases">
        <title>Integrating genomic resources of turbot (Scophthalmus maximus) in depth evaluation of genetic and physical mapping variation across individuals.</title>
        <authorList>
            <person name="Martinez P."/>
        </authorList>
    </citation>
    <scope>NUCLEOTIDE SEQUENCE [LARGE SCALE GENOMIC DNA]</scope>
</reference>
<dbReference type="AlphaFoldDB" id="A0A2U9C0X8"/>
<evidence type="ECO:0000256" key="1">
    <source>
        <dbReference type="SAM" id="MobiDB-lite"/>
    </source>
</evidence>
<name>A0A2U9C0X8_SCOMX</name>
<protein>
    <submittedName>
        <fullName evidence="2">Uncharacterized protein</fullName>
    </submittedName>
</protein>
<dbReference type="EMBL" id="CP026253">
    <property type="protein sequence ID" value="AWP09703.1"/>
    <property type="molecule type" value="Genomic_DNA"/>
</dbReference>
<sequence>MKLRWMESGTVRVTSSVSNEAHGEELKERIKGQKARGTVRVKSSGSENEEREMHGHEGEQGTENGEEESA</sequence>
<keyword evidence="3" id="KW-1185">Reference proteome</keyword>
<proteinExistence type="predicted"/>
<accession>A0A2U9C0X8</accession>
<evidence type="ECO:0000313" key="3">
    <source>
        <dbReference type="Proteomes" id="UP000246464"/>
    </source>
</evidence>
<feature type="region of interest" description="Disordered" evidence="1">
    <location>
        <begin position="1"/>
        <end position="70"/>
    </location>
</feature>
<dbReference type="Proteomes" id="UP000246464">
    <property type="component" value="Chromosome 11"/>
</dbReference>